<feature type="domain" description="4Fe-4S ferredoxin-type" evidence="5">
    <location>
        <begin position="117"/>
        <end position="146"/>
    </location>
</feature>
<evidence type="ECO:0000259" key="5">
    <source>
        <dbReference type="PROSITE" id="PS51379"/>
    </source>
</evidence>
<evidence type="ECO:0000313" key="6">
    <source>
        <dbReference type="EMBL" id="GAG22345.1"/>
    </source>
</evidence>
<dbReference type="GO" id="GO:0051539">
    <property type="term" value="F:4 iron, 4 sulfur cluster binding"/>
    <property type="evidence" value="ECO:0007669"/>
    <property type="project" value="UniProtKB-KW"/>
</dbReference>
<proteinExistence type="predicted"/>
<keyword evidence="1" id="KW-0004">4Fe-4S</keyword>
<comment type="caution">
    <text evidence="6">The sequence shown here is derived from an EMBL/GenBank/DDBJ whole genome shotgun (WGS) entry which is preliminary data.</text>
</comment>
<dbReference type="SUPFAM" id="SSF54862">
    <property type="entry name" value="4Fe-4S ferredoxins"/>
    <property type="match status" value="1"/>
</dbReference>
<organism evidence="6">
    <name type="scientific">marine sediment metagenome</name>
    <dbReference type="NCBI Taxonomy" id="412755"/>
    <lineage>
        <taxon>unclassified sequences</taxon>
        <taxon>metagenomes</taxon>
        <taxon>ecological metagenomes</taxon>
    </lineage>
</organism>
<dbReference type="GO" id="GO:0046872">
    <property type="term" value="F:metal ion binding"/>
    <property type="evidence" value="ECO:0007669"/>
    <property type="project" value="UniProtKB-KW"/>
</dbReference>
<evidence type="ECO:0000256" key="4">
    <source>
        <dbReference type="ARBA" id="ARBA00023014"/>
    </source>
</evidence>
<dbReference type="PROSITE" id="PS51379">
    <property type="entry name" value="4FE4S_FER_2"/>
    <property type="match status" value="2"/>
</dbReference>
<sequence>ALPSENLGEAIKEAGHWSVSPCPCRLSAWLDTPGEHCGHMLETCIHMGDVSSWAVEHGMARELTYDETLEVLRKCNEDGLVHTLNINDCICNCCNDCCPIFVGQIKHGVQTLIPSPFMAQVDEETCNACKACVEACPMGAIEVDEFADVDQNVCIGCAVCVPACSVEAISLFRRPAAEQTEAPAPA</sequence>
<keyword evidence="2" id="KW-0479">Metal-binding</keyword>
<evidence type="ECO:0000256" key="1">
    <source>
        <dbReference type="ARBA" id="ARBA00022485"/>
    </source>
</evidence>
<feature type="domain" description="4Fe-4S ferredoxin-type" evidence="5">
    <location>
        <begin position="149"/>
        <end position="174"/>
    </location>
</feature>
<dbReference type="InterPro" id="IPR017900">
    <property type="entry name" value="4Fe4S_Fe_S_CS"/>
</dbReference>
<protein>
    <recommendedName>
        <fullName evidence="5">4Fe-4S ferredoxin-type domain-containing protein</fullName>
    </recommendedName>
</protein>
<dbReference type="AlphaFoldDB" id="X0VVL8"/>
<name>X0VVL8_9ZZZZ</name>
<dbReference type="PANTHER" id="PTHR42859">
    <property type="entry name" value="OXIDOREDUCTASE"/>
    <property type="match status" value="1"/>
</dbReference>
<keyword evidence="4" id="KW-0411">Iron-sulfur</keyword>
<reference evidence="6" key="1">
    <citation type="journal article" date="2014" name="Front. Microbiol.">
        <title>High frequency of phylogenetically diverse reductive dehalogenase-homologous genes in deep subseafloor sedimentary metagenomes.</title>
        <authorList>
            <person name="Kawai M."/>
            <person name="Futagami T."/>
            <person name="Toyoda A."/>
            <person name="Takaki Y."/>
            <person name="Nishi S."/>
            <person name="Hori S."/>
            <person name="Arai W."/>
            <person name="Tsubouchi T."/>
            <person name="Morono Y."/>
            <person name="Uchiyama I."/>
            <person name="Ito T."/>
            <person name="Fujiyama A."/>
            <person name="Inagaki F."/>
            <person name="Takami H."/>
        </authorList>
    </citation>
    <scope>NUCLEOTIDE SEQUENCE</scope>
    <source>
        <strain evidence="6">Expedition CK06-06</strain>
    </source>
</reference>
<feature type="non-terminal residue" evidence="6">
    <location>
        <position position="1"/>
    </location>
</feature>
<dbReference type="EMBL" id="BARS01033127">
    <property type="protein sequence ID" value="GAG22345.1"/>
    <property type="molecule type" value="Genomic_DNA"/>
</dbReference>
<keyword evidence="3" id="KW-0408">Iron</keyword>
<dbReference type="Gene3D" id="3.30.70.20">
    <property type="match status" value="1"/>
</dbReference>
<dbReference type="PANTHER" id="PTHR42859:SF2">
    <property type="entry name" value="FERREDOXIN"/>
    <property type="match status" value="1"/>
</dbReference>
<evidence type="ECO:0000256" key="3">
    <source>
        <dbReference type="ARBA" id="ARBA00023004"/>
    </source>
</evidence>
<dbReference type="Pfam" id="PF00037">
    <property type="entry name" value="Fer4"/>
    <property type="match status" value="1"/>
</dbReference>
<dbReference type="InterPro" id="IPR017896">
    <property type="entry name" value="4Fe4S_Fe-S-bd"/>
</dbReference>
<gene>
    <name evidence="6" type="ORF">S01H1_51333</name>
</gene>
<dbReference type="PROSITE" id="PS00198">
    <property type="entry name" value="4FE4S_FER_1"/>
    <property type="match status" value="1"/>
</dbReference>
<dbReference type="InterPro" id="IPR050294">
    <property type="entry name" value="RnfB_subfamily"/>
</dbReference>
<evidence type="ECO:0000256" key="2">
    <source>
        <dbReference type="ARBA" id="ARBA00022723"/>
    </source>
</evidence>
<accession>X0VVL8</accession>